<gene>
    <name evidence="3" type="ORF">SNAT2548_LOCUS34121</name>
</gene>
<organism evidence="3 4">
    <name type="scientific">Symbiodinium natans</name>
    <dbReference type="NCBI Taxonomy" id="878477"/>
    <lineage>
        <taxon>Eukaryota</taxon>
        <taxon>Sar</taxon>
        <taxon>Alveolata</taxon>
        <taxon>Dinophyceae</taxon>
        <taxon>Suessiales</taxon>
        <taxon>Symbiodiniaceae</taxon>
        <taxon>Symbiodinium</taxon>
    </lineage>
</organism>
<feature type="domain" description="Pseudouridine synthase RsuA/RluA-like" evidence="2">
    <location>
        <begin position="209"/>
        <end position="261"/>
    </location>
</feature>
<dbReference type="AlphaFoldDB" id="A0A812UUH1"/>
<proteinExistence type="predicted"/>
<dbReference type="OrthoDB" id="448945at2759"/>
<dbReference type="InterPro" id="IPR006224">
    <property type="entry name" value="PsdUridine_synth_RluA-like_CS"/>
</dbReference>
<dbReference type="Pfam" id="PF00849">
    <property type="entry name" value="PseudoU_synth_2"/>
    <property type="match status" value="1"/>
</dbReference>
<dbReference type="EMBL" id="CAJNDS010002793">
    <property type="protein sequence ID" value="CAE7599628.1"/>
    <property type="molecule type" value="Genomic_DNA"/>
</dbReference>
<feature type="region of interest" description="Disordered" evidence="1">
    <location>
        <begin position="104"/>
        <end position="128"/>
    </location>
</feature>
<dbReference type="Proteomes" id="UP000604046">
    <property type="component" value="Unassembled WGS sequence"/>
</dbReference>
<dbReference type="GO" id="GO:0003723">
    <property type="term" value="F:RNA binding"/>
    <property type="evidence" value="ECO:0007669"/>
    <property type="project" value="InterPro"/>
</dbReference>
<dbReference type="PROSITE" id="PS01129">
    <property type="entry name" value="PSI_RLU"/>
    <property type="match status" value="1"/>
</dbReference>
<feature type="region of interest" description="Disordered" evidence="1">
    <location>
        <begin position="166"/>
        <end position="186"/>
    </location>
</feature>
<reference evidence="3" key="1">
    <citation type="submission" date="2021-02" db="EMBL/GenBank/DDBJ databases">
        <authorList>
            <person name="Dougan E. K."/>
            <person name="Rhodes N."/>
            <person name="Thang M."/>
            <person name="Chan C."/>
        </authorList>
    </citation>
    <scope>NUCLEOTIDE SEQUENCE</scope>
</reference>
<dbReference type="Gene3D" id="3.30.2350.10">
    <property type="entry name" value="Pseudouridine synthase"/>
    <property type="match status" value="1"/>
</dbReference>
<evidence type="ECO:0000259" key="2">
    <source>
        <dbReference type="Pfam" id="PF00849"/>
    </source>
</evidence>
<evidence type="ECO:0000313" key="4">
    <source>
        <dbReference type="Proteomes" id="UP000604046"/>
    </source>
</evidence>
<sequence length="273" mass="30945">MLLCSYALKLTRSHRLLSASVSVALPDDEPVKDGTDGTEDGVEEVDIPPEVLELFDTLRGEAIRRLDDFQPIHLFSLCWAYSTARLLDDEMRCQVTRAALHLGRSRDRENGQEADQSNNAVELAERSSMNTGLEESPFVLQEGEHWMALFKPAHWQVSVDAKEATKAASATPFDEEDEGDDEPVERPRVQAWVQKSMSQRYPICTDPAEAYGLLHRLDAQTSGVLVCAKSYVGAYWLRLQWCQYSVDKEYVCVVHGWVDSAMREIHKRIRRST</sequence>
<dbReference type="InterPro" id="IPR020103">
    <property type="entry name" value="PsdUridine_synth_cat_dom_sf"/>
</dbReference>
<comment type="caution">
    <text evidence="3">The sequence shown here is derived from an EMBL/GenBank/DDBJ whole genome shotgun (WGS) entry which is preliminary data.</text>
</comment>
<name>A0A812UUH1_9DINO</name>
<accession>A0A812UUH1</accession>
<feature type="compositionally biased region" description="Acidic residues" evidence="1">
    <location>
        <begin position="173"/>
        <end position="183"/>
    </location>
</feature>
<dbReference type="GO" id="GO:0009982">
    <property type="term" value="F:pseudouridine synthase activity"/>
    <property type="evidence" value="ECO:0007669"/>
    <property type="project" value="InterPro"/>
</dbReference>
<dbReference type="GO" id="GO:0001522">
    <property type="term" value="P:pseudouridine synthesis"/>
    <property type="evidence" value="ECO:0007669"/>
    <property type="project" value="InterPro"/>
</dbReference>
<dbReference type="SUPFAM" id="SSF55120">
    <property type="entry name" value="Pseudouridine synthase"/>
    <property type="match status" value="1"/>
</dbReference>
<evidence type="ECO:0000313" key="3">
    <source>
        <dbReference type="EMBL" id="CAE7599628.1"/>
    </source>
</evidence>
<protein>
    <recommendedName>
        <fullName evidence="2">Pseudouridine synthase RsuA/RluA-like domain-containing protein</fullName>
    </recommendedName>
</protein>
<evidence type="ECO:0000256" key="1">
    <source>
        <dbReference type="SAM" id="MobiDB-lite"/>
    </source>
</evidence>
<keyword evidence="4" id="KW-1185">Reference proteome</keyword>
<dbReference type="InterPro" id="IPR006145">
    <property type="entry name" value="PsdUridine_synth_RsuA/RluA"/>
</dbReference>